<accession>W4L2N3</accession>
<dbReference type="PATRIC" id="fig|1429438.4.peg.8188"/>
<gene>
    <name evidence="1" type="ORF">ETSY1_44120</name>
</gene>
<dbReference type="Proteomes" id="UP000019141">
    <property type="component" value="Unassembled WGS sequence"/>
</dbReference>
<evidence type="ECO:0008006" key="3">
    <source>
        <dbReference type="Google" id="ProtNLM"/>
    </source>
</evidence>
<dbReference type="Pfam" id="PF14516">
    <property type="entry name" value="AAA_35"/>
    <property type="match status" value="1"/>
</dbReference>
<dbReference type="AlphaFoldDB" id="W4L2N3"/>
<dbReference type="HOGENOM" id="CLU_648154_0_0_7"/>
<sequence>GNLSYNIEMSRALERESNGEARVIPIILRPCDWQDAPFGHLQALPTDGNPVTTWQHADEAFTSIAAAIRAVVQAWRETFSLPPTPFLETGAMPIDSPFYVERAADSYIAHLLTQPGQTIIIKGSRQSGKSSLLNRLHVNDDSIASCFLDLQAFSPDAMQDSDRLFQRLAHTMAEEFAIDIQVRTIWRPDDDPQQNLTRFVEELLITLATQGKMVRFLLDEADRVFAFAPTRDSLFSLLRSWHNRRARPTRPYWRHLDLVIAHATEPALWLPDPYQSPFNVGMQVRLDDFDTNQIYDLSRRYPSTPPSLQRAELDRLVDLIGGHPFLVRAAFHAMAEQQLAVAELERIATEAQGPFSSHLHYCLWVVLEHVDIKEALRQVMNHGVCENEMHYQRLWAAGLISGDRRSQVSMRCKLYHDYFQDRL</sequence>
<evidence type="ECO:0000313" key="2">
    <source>
        <dbReference type="Proteomes" id="UP000019141"/>
    </source>
</evidence>
<organism evidence="1 2">
    <name type="scientific">Entotheonella factor</name>
    <dbReference type="NCBI Taxonomy" id="1429438"/>
    <lineage>
        <taxon>Bacteria</taxon>
        <taxon>Pseudomonadati</taxon>
        <taxon>Nitrospinota/Tectimicrobiota group</taxon>
        <taxon>Candidatus Tectimicrobiota</taxon>
        <taxon>Candidatus Entotheonellia</taxon>
        <taxon>Candidatus Entotheonellales</taxon>
        <taxon>Candidatus Entotheonellaceae</taxon>
        <taxon>Candidatus Entotheonella</taxon>
    </lineage>
</organism>
<dbReference type="EMBL" id="AZHW01001530">
    <property type="protein sequence ID" value="ETW92333.1"/>
    <property type="molecule type" value="Genomic_DNA"/>
</dbReference>
<evidence type="ECO:0000313" key="1">
    <source>
        <dbReference type="EMBL" id="ETW92333.1"/>
    </source>
</evidence>
<reference evidence="1 2" key="1">
    <citation type="journal article" date="2014" name="Nature">
        <title>An environmental bacterial taxon with a large and distinct metabolic repertoire.</title>
        <authorList>
            <person name="Wilson M.C."/>
            <person name="Mori T."/>
            <person name="Ruckert C."/>
            <person name="Uria A.R."/>
            <person name="Helf M.J."/>
            <person name="Takada K."/>
            <person name="Gernert C."/>
            <person name="Steffens U.A."/>
            <person name="Heycke N."/>
            <person name="Schmitt S."/>
            <person name="Rinke C."/>
            <person name="Helfrich E.J."/>
            <person name="Brachmann A.O."/>
            <person name="Gurgui C."/>
            <person name="Wakimoto T."/>
            <person name="Kracht M."/>
            <person name="Crusemann M."/>
            <person name="Hentschel U."/>
            <person name="Abe I."/>
            <person name="Matsunaga S."/>
            <person name="Kalinowski J."/>
            <person name="Takeyama H."/>
            <person name="Piel J."/>
        </authorList>
    </citation>
    <scope>NUCLEOTIDE SEQUENCE [LARGE SCALE GENOMIC DNA]</scope>
    <source>
        <strain evidence="2">TSY1</strain>
    </source>
</reference>
<dbReference type="Gene3D" id="3.40.50.300">
    <property type="entry name" value="P-loop containing nucleotide triphosphate hydrolases"/>
    <property type="match status" value="1"/>
</dbReference>
<dbReference type="SUPFAM" id="SSF52540">
    <property type="entry name" value="P-loop containing nucleoside triphosphate hydrolases"/>
    <property type="match status" value="1"/>
</dbReference>
<dbReference type="InterPro" id="IPR027417">
    <property type="entry name" value="P-loop_NTPase"/>
</dbReference>
<protein>
    <recommendedName>
        <fullName evidence="3">TIR domain-containing protein</fullName>
    </recommendedName>
</protein>
<feature type="non-terminal residue" evidence="1">
    <location>
        <position position="1"/>
    </location>
</feature>
<proteinExistence type="predicted"/>
<name>W4L2N3_ENTF1</name>
<dbReference type="SUPFAM" id="SSF52200">
    <property type="entry name" value="Toll/Interleukin receptor TIR domain"/>
    <property type="match status" value="1"/>
</dbReference>
<dbReference type="InterPro" id="IPR035897">
    <property type="entry name" value="Toll_tir_struct_dom_sf"/>
</dbReference>
<keyword evidence="2" id="KW-1185">Reference proteome</keyword>
<comment type="caution">
    <text evidence="1">The sequence shown here is derived from an EMBL/GenBank/DDBJ whole genome shotgun (WGS) entry which is preliminary data.</text>
</comment>